<keyword evidence="5" id="KW-0521">NADP</keyword>
<proteinExistence type="inferred from homology"/>
<evidence type="ECO:0000256" key="3">
    <source>
        <dbReference type="ARBA" id="ARBA00010915"/>
    </source>
</evidence>
<reference evidence="9 10" key="1">
    <citation type="submission" date="2017-06" db="EMBL/GenBank/DDBJ databases">
        <title>Description of Avrilella dinanensis gen. nov. sp. nov.</title>
        <authorList>
            <person name="Leyer C."/>
            <person name="Sassi M."/>
            <person name="Minet J."/>
            <person name="Kayal S."/>
            <person name="Cattoir V."/>
        </authorList>
    </citation>
    <scope>NUCLEOTIDE SEQUENCE [LARGE SCALE GENOMIC DNA]</scope>
    <source>
        <strain evidence="9 10">UR159</strain>
    </source>
</reference>
<evidence type="ECO:0000256" key="7">
    <source>
        <dbReference type="ARBA" id="ARBA00023223"/>
    </source>
</evidence>
<comment type="catalytic activity">
    <reaction evidence="8">
        <text>a long-chain fatty aldehyde + NADP(+) + CoA = a long-chain fatty acyl-CoA + NADPH + H(+)</text>
        <dbReference type="Rhea" id="RHEA:15437"/>
        <dbReference type="ChEBI" id="CHEBI:15378"/>
        <dbReference type="ChEBI" id="CHEBI:17176"/>
        <dbReference type="ChEBI" id="CHEBI:57287"/>
        <dbReference type="ChEBI" id="CHEBI:57783"/>
        <dbReference type="ChEBI" id="CHEBI:58349"/>
        <dbReference type="ChEBI" id="CHEBI:83139"/>
        <dbReference type="EC" id="1.2.1.50"/>
    </reaction>
</comment>
<evidence type="ECO:0000256" key="5">
    <source>
        <dbReference type="ARBA" id="ARBA00022857"/>
    </source>
</evidence>
<evidence type="ECO:0000256" key="4">
    <source>
        <dbReference type="ARBA" id="ARBA00013020"/>
    </source>
</evidence>
<dbReference type="SUPFAM" id="SSF53720">
    <property type="entry name" value="ALDH-like"/>
    <property type="match status" value="1"/>
</dbReference>
<dbReference type="InterPro" id="IPR008670">
    <property type="entry name" value="CoA_reduct_LuxC"/>
</dbReference>
<comment type="pathway">
    <text evidence="2">Lipid metabolism; fatty acid reduction for biolumincescence.</text>
</comment>
<protein>
    <recommendedName>
        <fullName evidence="4">long-chain-fatty-acyl-CoA reductase</fullName>
        <ecNumber evidence="4">1.2.1.50</ecNumber>
    </recommendedName>
</protein>
<name>A0A2M9R2H9_9FLAO</name>
<evidence type="ECO:0000313" key="10">
    <source>
        <dbReference type="Proteomes" id="UP000231960"/>
    </source>
</evidence>
<dbReference type="Proteomes" id="UP000231960">
    <property type="component" value="Unassembled WGS sequence"/>
</dbReference>
<comment type="similarity">
    <text evidence="3">Belongs to the LuxC family.</text>
</comment>
<dbReference type="Pfam" id="PF05893">
    <property type="entry name" value="LuxC"/>
    <property type="match status" value="1"/>
</dbReference>
<dbReference type="AlphaFoldDB" id="A0A2M9R2H9"/>
<comment type="caution">
    <text evidence="9">The sequence shown here is derived from an EMBL/GenBank/DDBJ whole genome shotgun (WGS) entry which is preliminary data.</text>
</comment>
<dbReference type="InterPro" id="IPR016161">
    <property type="entry name" value="Ald_DH/histidinol_DH"/>
</dbReference>
<dbReference type="GO" id="GO:0003995">
    <property type="term" value="F:acyl-CoA dehydrogenase activity"/>
    <property type="evidence" value="ECO:0007669"/>
    <property type="project" value="InterPro"/>
</dbReference>
<keyword evidence="6" id="KW-0560">Oxidoreductase</keyword>
<dbReference type="Gene3D" id="3.40.605.10">
    <property type="entry name" value="Aldehyde Dehydrogenase, Chain A, domain 1"/>
    <property type="match status" value="1"/>
</dbReference>
<dbReference type="InterPro" id="IPR016162">
    <property type="entry name" value="Ald_DH_N"/>
</dbReference>
<keyword evidence="10" id="KW-1185">Reference proteome</keyword>
<evidence type="ECO:0000313" key="9">
    <source>
        <dbReference type="EMBL" id="PJR03052.1"/>
    </source>
</evidence>
<keyword evidence="7" id="KW-0455">Luminescence</keyword>
<dbReference type="EC" id="1.2.1.50" evidence="4"/>
<sequence length="351" mass="40684">MLAETKINAFVTLGKFLRQFQNTDFEQNNADFNDIFFDDFVQILNDSKYHNGWFTLEQVTHACKSWADALQEENIRRWISAYDLSREPLKKVGLILAGNIPMVGFHDVLSVLMSGNIALIKLSSNDQKMIPFLLEYLKKIEPEFADRIEITKEQFTDFDAVIATGSNNTARYFDYYFGKYPNIIRQNRNSVAVLTGKESAEELTQLGEDIFRYYGLGCRNVSKLLVPKDYDFKDFFEAVFTYADLINYEKYANNYDYNKAVFLMSEYKILDNGFLTLRESEAMVSPISTIFYERYEKEKEIFTTLEARKNQIQCVVSSGWIDGSIPFGTTQSPQLWDYADGVDTMNFLTKL</sequence>
<dbReference type="GO" id="GO:0008218">
    <property type="term" value="P:bioluminescence"/>
    <property type="evidence" value="ECO:0007669"/>
    <property type="project" value="UniProtKB-KW"/>
</dbReference>
<organism evidence="9 10">
    <name type="scientific">Avrilella dinanensis</name>
    <dbReference type="NCBI Taxonomy" id="2008672"/>
    <lineage>
        <taxon>Bacteria</taxon>
        <taxon>Pseudomonadati</taxon>
        <taxon>Bacteroidota</taxon>
        <taxon>Flavobacteriia</taxon>
        <taxon>Flavobacteriales</taxon>
        <taxon>Flavobacteriaceae</taxon>
        <taxon>Avrilella</taxon>
    </lineage>
</organism>
<dbReference type="GO" id="GO:0050062">
    <property type="term" value="F:long-chain-fatty-acyl-CoA reductase activity"/>
    <property type="evidence" value="ECO:0007669"/>
    <property type="project" value="UniProtKB-EC"/>
</dbReference>
<comment type="function">
    <text evidence="1">LuxC is the fatty acid reductase enzyme responsible for synthesis of the aldehyde substrate for the luminescent reaction catalyzed by luciferase.</text>
</comment>
<evidence type="ECO:0000256" key="6">
    <source>
        <dbReference type="ARBA" id="ARBA00023002"/>
    </source>
</evidence>
<dbReference type="OrthoDB" id="1522941at2"/>
<gene>
    <name evidence="9" type="ORF">CDL10_00020</name>
</gene>
<evidence type="ECO:0000256" key="8">
    <source>
        <dbReference type="ARBA" id="ARBA00049412"/>
    </source>
</evidence>
<dbReference type="UniPathway" id="UPA00569"/>
<dbReference type="EMBL" id="NIPO01000001">
    <property type="protein sequence ID" value="PJR03052.1"/>
    <property type="molecule type" value="Genomic_DNA"/>
</dbReference>
<evidence type="ECO:0000256" key="2">
    <source>
        <dbReference type="ARBA" id="ARBA00004908"/>
    </source>
</evidence>
<dbReference type="RefSeq" id="WP_100676622.1">
    <property type="nucleotide sequence ID" value="NZ_NIPO01000001.1"/>
</dbReference>
<accession>A0A2M9R2H9</accession>
<evidence type="ECO:0000256" key="1">
    <source>
        <dbReference type="ARBA" id="ARBA00003277"/>
    </source>
</evidence>